<evidence type="ECO:0000313" key="1">
    <source>
        <dbReference type="EMBL" id="KAF4969068.1"/>
    </source>
</evidence>
<reference evidence="1" key="1">
    <citation type="journal article" date="2020" name="BMC Genomics">
        <title>Correction to: Identification and distribution of gene clusters required for synthesis of sphingolipid metabolism inhibitors in diverse species of the filamentous fungus Fusarium.</title>
        <authorList>
            <person name="Kim H.S."/>
            <person name="Lohmar J.M."/>
            <person name="Busman M."/>
            <person name="Brown D.W."/>
            <person name="Naumann T.A."/>
            <person name="Divon H.H."/>
            <person name="Lysoe E."/>
            <person name="Uhlig S."/>
            <person name="Proctor R.H."/>
        </authorList>
    </citation>
    <scope>NUCLEOTIDE SEQUENCE</scope>
    <source>
        <strain evidence="1">NRRL 20472</strain>
    </source>
</reference>
<comment type="caution">
    <text evidence="1">The sequence shown here is derived from an EMBL/GenBank/DDBJ whole genome shotgun (WGS) entry which is preliminary data.</text>
</comment>
<protein>
    <submittedName>
        <fullName evidence="1">Uncharacterized protein</fullName>
    </submittedName>
</protein>
<gene>
    <name evidence="1" type="ORF">FSARC_3630</name>
</gene>
<dbReference type="EMBL" id="JABEXW010000176">
    <property type="protein sequence ID" value="KAF4969068.1"/>
    <property type="molecule type" value="Genomic_DNA"/>
</dbReference>
<sequence length="384" mass="43592">MDPYTSFSEPQRVPYLPPEILIRIVAESEEFCCCLINLLTKGELKCEGFQDRTTVIYTRGTRNGDGTFNRGSIETLPLHHRCIFGTFQSHSAIPHNPSDGFSVELKRWHVTKRDLVFDFGIKDNVVSDLVRLERQIREFPILTMSQLIRDQDYKYAFLGQNIFDTIPIASDQDHSQRSGTASSGAYTQRLRRNDPLLVCQKIRHLMLRATPKTGDDFVTIGNELLGQVGHLAVNSYEIVHSLYLNQQLAMLSMLDLEWSLLENLETLCLDLTPLEVVSDFVELRPKFVKMGQHLNLKTLILLGVPCLAKFNDLGEEAWVAKLEDQDYCVPELDPEISFDDYKPGLISVLKECLRPGGQVHFIADLEPGESYWPGSGDEITIIDD</sequence>
<dbReference type="AlphaFoldDB" id="A0A8H4U421"/>
<dbReference type="OrthoDB" id="5104994at2759"/>
<proteinExistence type="predicted"/>
<name>A0A8H4U421_9HYPO</name>
<dbReference type="Proteomes" id="UP000622797">
    <property type="component" value="Unassembled WGS sequence"/>
</dbReference>
<reference evidence="1" key="2">
    <citation type="submission" date="2020-05" db="EMBL/GenBank/DDBJ databases">
        <authorList>
            <person name="Kim H.-S."/>
            <person name="Proctor R.H."/>
            <person name="Brown D.W."/>
        </authorList>
    </citation>
    <scope>NUCLEOTIDE SEQUENCE</scope>
    <source>
        <strain evidence="1">NRRL 20472</strain>
    </source>
</reference>
<organism evidence="1 2">
    <name type="scientific">Fusarium sarcochroum</name>
    <dbReference type="NCBI Taxonomy" id="1208366"/>
    <lineage>
        <taxon>Eukaryota</taxon>
        <taxon>Fungi</taxon>
        <taxon>Dikarya</taxon>
        <taxon>Ascomycota</taxon>
        <taxon>Pezizomycotina</taxon>
        <taxon>Sordariomycetes</taxon>
        <taxon>Hypocreomycetidae</taxon>
        <taxon>Hypocreales</taxon>
        <taxon>Nectriaceae</taxon>
        <taxon>Fusarium</taxon>
        <taxon>Fusarium lateritium species complex</taxon>
    </lineage>
</organism>
<keyword evidence="2" id="KW-1185">Reference proteome</keyword>
<evidence type="ECO:0000313" key="2">
    <source>
        <dbReference type="Proteomes" id="UP000622797"/>
    </source>
</evidence>
<accession>A0A8H4U421</accession>